<evidence type="ECO:0000313" key="3">
    <source>
        <dbReference type="Proteomes" id="UP001219525"/>
    </source>
</evidence>
<sequence length="100" mass="11742">MPGPHFALAQWALLCIRFLKSVRRGCILQAIWRGVSKMSGICDSYSTCKWKQQQKEYCAASRFHDASARRHWKWLYSWKSPTLAIFFQLAEDDLNWMGLL</sequence>
<accession>A0AAD6VS75</accession>
<comment type="caution">
    <text evidence="2">The sequence shown here is derived from an EMBL/GenBank/DDBJ whole genome shotgun (WGS) entry which is preliminary data.</text>
</comment>
<dbReference type="EMBL" id="JARJCW010000008">
    <property type="protein sequence ID" value="KAJ7221270.1"/>
    <property type="molecule type" value="Genomic_DNA"/>
</dbReference>
<evidence type="ECO:0008006" key="4">
    <source>
        <dbReference type="Google" id="ProtNLM"/>
    </source>
</evidence>
<evidence type="ECO:0000256" key="1">
    <source>
        <dbReference type="SAM" id="SignalP"/>
    </source>
</evidence>
<evidence type="ECO:0000313" key="2">
    <source>
        <dbReference type="EMBL" id="KAJ7221270.1"/>
    </source>
</evidence>
<gene>
    <name evidence="2" type="ORF">GGX14DRAFT_388460</name>
</gene>
<protein>
    <recommendedName>
        <fullName evidence="4">Secreted protein</fullName>
    </recommendedName>
</protein>
<feature type="signal peptide" evidence="1">
    <location>
        <begin position="1"/>
        <end position="21"/>
    </location>
</feature>
<name>A0AAD6VS75_9AGAR</name>
<proteinExistence type="predicted"/>
<keyword evidence="1" id="KW-0732">Signal</keyword>
<keyword evidence="3" id="KW-1185">Reference proteome</keyword>
<dbReference type="Proteomes" id="UP001219525">
    <property type="component" value="Unassembled WGS sequence"/>
</dbReference>
<dbReference type="AlphaFoldDB" id="A0AAD6VS75"/>
<reference evidence="2" key="1">
    <citation type="submission" date="2023-03" db="EMBL/GenBank/DDBJ databases">
        <title>Massive genome expansion in bonnet fungi (Mycena s.s.) driven by repeated elements and novel gene families across ecological guilds.</title>
        <authorList>
            <consortium name="Lawrence Berkeley National Laboratory"/>
            <person name="Harder C.B."/>
            <person name="Miyauchi S."/>
            <person name="Viragh M."/>
            <person name="Kuo A."/>
            <person name="Thoen E."/>
            <person name="Andreopoulos B."/>
            <person name="Lu D."/>
            <person name="Skrede I."/>
            <person name="Drula E."/>
            <person name="Henrissat B."/>
            <person name="Morin E."/>
            <person name="Kohler A."/>
            <person name="Barry K."/>
            <person name="LaButti K."/>
            <person name="Morin E."/>
            <person name="Salamov A."/>
            <person name="Lipzen A."/>
            <person name="Mereny Z."/>
            <person name="Hegedus B."/>
            <person name="Baldrian P."/>
            <person name="Stursova M."/>
            <person name="Weitz H."/>
            <person name="Taylor A."/>
            <person name="Grigoriev I.V."/>
            <person name="Nagy L.G."/>
            <person name="Martin F."/>
            <person name="Kauserud H."/>
        </authorList>
    </citation>
    <scope>NUCLEOTIDE SEQUENCE</scope>
    <source>
        <strain evidence="2">9144</strain>
    </source>
</reference>
<feature type="chain" id="PRO_5041900327" description="Secreted protein" evidence="1">
    <location>
        <begin position="22"/>
        <end position="100"/>
    </location>
</feature>
<organism evidence="2 3">
    <name type="scientific">Mycena pura</name>
    <dbReference type="NCBI Taxonomy" id="153505"/>
    <lineage>
        <taxon>Eukaryota</taxon>
        <taxon>Fungi</taxon>
        <taxon>Dikarya</taxon>
        <taxon>Basidiomycota</taxon>
        <taxon>Agaricomycotina</taxon>
        <taxon>Agaricomycetes</taxon>
        <taxon>Agaricomycetidae</taxon>
        <taxon>Agaricales</taxon>
        <taxon>Marasmiineae</taxon>
        <taxon>Mycenaceae</taxon>
        <taxon>Mycena</taxon>
    </lineage>
</organism>